<keyword evidence="9" id="KW-0443">Lipid metabolism</keyword>
<feature type="domain" description="Carrier" evidence="13">
    <location>
        <begin position="57"/>
        <end position="132"/>
    </location>
</feature>
<protein>
    <recommendedName>
        <fullName evidence="12">Acyl carrier protein</fullName>
    </recommendedName>
</protein>
<evidence type="ECO:0000256" key="8">
    <source>
        <dbReference type="ARBA" id="ARBA00022982"/>
    </source>
</evidence>
<evidence type="ECO:0000256" key="11">
    <source>
        <dbReference type="ARBA" id="ARBA00023160"/>
    </source>
</evidence>
<keyword evidence="4 12" id="KW-0596">Phosphopantetheine</keyword>
<keyword evidence="10" id="KW-0496">Mitochondrion</keyword>
<name>A0A8S1Q7L7_PARPR</name>
<keyword evidence="8" id="KW-0249">Electron transport</keyword>
<evidence type="ECO:0000256" key="9">
    <source>
        <dbReference type="ARBA" id="ARBA00023098"/>
    </source>
</evidence>
<comment type="function">
    <text evidence="12">Carrier of the growing fatty acid chain in fatty acid biosynthesis.</text>
</comment>
<evidence type="ECO:0000313" key="15">
    <source>
        <dbReference type="Proteomes" id="UP000688137"/>
    </source>
</evidence>
<keyword evidence="5 12" id="KW-0444">Lipid biosynthesis</keyword>
<dbReference type="AlphaFoldDB" id="A0A8S1Q7L7"/>
<sequence length="144" mass="16458">MNMIRGLRMLSMRPLYTFAADKTPATTQGKQQQAKPIQVYKDGQLITKNYLQLKKSQDIEGYVLALVKNYYRTTNKSALTLDSELEQHGLDSLDSIELSMQIEEDLGYVISAETLPVLNKIRHYVNYIKQVEQYKVENNAAPLA</sequence>
<comment type="subcellular location">
    <subcellularLocation>
        <location evidence="1">Mitochondrion</location>
    </subcellularLocation>
</comment>
<dbReference type="InterPro" id="IPR009081">
    <property type="entry name" value="PP-bd_ACP"/>
</dbReference>
<keyword evidence="3" id="KW-0813">Transport</keyword>
<dbReference type="InterPro" id="IPR003231">
    <property type="entry name" value="ACP"/>
</dbReference>
<comment type="caution">
    <text evidence="14">The sequence shown here is derived from an EMBL/GenBank/DDBJ whole genome shotgun (WGS) entry which is preliminary data.</text>
</comment>
<evidence type="ECO:0000256" key="5">
    <source>
        <dbReference type="ARBA" id="ARBA00022516"/>
    </source>
</evidence>
<evidence type="ECO:0000256" key="2">
    <source>
        <dbReference type="ARBA" id="ARBA00010930"/>
    </source>
</evidence>
<evidence type="ECO:0000256" key="6">
    <source>
        <dbReference type="ARBA" id="ARBA00022553"/>
    </source>
</evidence>
<dbReference type="PANTHER" id="PTHR20863">
    <property type="entry name" value="ACYL CARRIER PROTEIN"/>
    <property type="match status" value="1"/>
</dbReference>
<evidence type="ECO:0000313" key="14">
    <source>
        <dbReference type="EMBL" id="CAD8111509.1"/>
    </source>
</evidence>
<dbReference type="PROSITE" id="PS50075">
    <property type="entry name" value="CARRIER"/>
    <property type="match status" value="1"/>
</dbReference>
<evidence type="ECO:0000256" key="1">
    <source>
        <dbReference type="ARBA" id="ARBA00004173"/>
    </source>
</evidence>
<evidence type="ECO:0000256" key="4">
    <source>
        <dbReference type="ARBA" id="ARBA00022450"/>
    </source>
</evidence>
<evidence type="ECO:0000256" key="10">
    <source>
        <dbReference type="ARBA" id="ARBA00023128"/>
    </source>
</evidence>
<dbReference type="GO" id="GO:0005739">
    <property type="term" value="C:mitochondrion"/>
    <property type="evidence" value="ECO:0007669"/>
    <property type="project" value="UniProtKB-SubCell"/>
</dbReference>
<keyword evidence="15" id="KW-1185">Reference proteome</keyword>
<dbReference type="GO" id="GO:0000036">
    <property type="term" value="F:acyl carrier activity"/>
    <property type="evidence" value="ECO:0007669"/>
    <property type="project" value="TreeGrafter"/>
</dbReference>
<organism evidence="14 15">
    <name type="scientific">Paramecium primaurelia</name>
    <dbReference type="NCBI Taxonomy" id="5886"/>
    <lineage>
        <taxon>Eukaryota</taxon>
        <taxon>Sar</taxon>
        <taxon>Alveolata</taxon>
        <taxon>Ciliophora</taxon>
        <taxon>Intramacronucleata</taxon>
        <taxon>Oligohymenophorea</taxon>
        <taxon>Peniculida</taxon>
        <taxon>Parameciidae</taxon>
        <taxon>Paramecium</taxon>
    </lineage>
</organism>
<dbReference type="Pfam" id="PF00550">
    <property type="entry name" value="PP-binding"/>
    <property type="match status" value="1"/>
</dbReference>
<dbReference type="Proteomes" id="UP000688137">
    <property type="component" value="Unassembled WGS sequence"/>
</dbReference>
<evidence type="ECO:0000256" key="3">
    <source>
        <dbReference type="ARBA" id="ARBA00022448"/>
    </source>
</evidence>
<dbReference type="OMA" id="YFRTTNK"/>
<evidence type="ECO:0000256" key="12">
    <source>
        <dbReference type="RuleBase" id="RU000722"/>
    </source>
</evidence>
<keyword evidence="6" id="KW-0597">Phosphoprotein</keyword>
<dbReference type="GO" id="GO:0000035">
    <property type="term" value="F:acyl binding"/>
    <property type="evidence" value="ECO:0007669"/>
    <property type="project" value="TreeGrafter"/>
</dbReference>
<evidence type="ECO:0000259" key="13">
    <source>
        <dbReference type="PROSITE" id="PS50075"/>
    </source>
</evidence>
<gene>
    <name evidence="14" type="ORF">PPRIM_AZ9-3.1.T1480014</name>
</gene>
<proteinExistence type="inferred from homology"/>
<keyword evidence="11 12" id="KW-0275">Fatty acid biosynthesis</keyword>
<dbReference type="EMBL" id="CAJJDM010000152">
    <property type="protein sequence ID" value="CAD8111509.1"/>
    <property type="molecule type" value="Genomic_DNA"/>
</dbReference>
<dbReference type="PANTHER" id="PTHR20863:SF28">
    <property type="entry name" value="ACYL CARRIER PROTEIN, MITOCHONDRIAL"/>
    <property type="match status" value="1"/>
</dbReference>
<keyword evidence="7" id="KW-0276">Fatty acid metabolism</keyword>
<evidence type="ECO:0000256" key="7">
    <source>
        <dbReference type="ARBA" id="ARBA00022832"/>
    </source>
</evidence>
<reference evidence="14" key="1">
    <citation type="submission" date="2021-01" db="EMBL/GenBank/DDBJ databases">
        <authorList>
            <consortium name="Genoscope - CEA"/>
            <person name="William W."/>
        </authorList>
    </citation>
    <scope>NUCLEOTIDE SEQUENCE</scope>
</reference>
<accession>A0A8S1Q7L7</accession>
<comment type="similarity">
    <text evidence="2">Belongs to the acyl carrier protein (ACP) family.</text>
</comment>